<dbReference type="Pfam" id="PF13202">
    <property type="entry name" value="EF-hand_5"/>
    <property type="match status" value="1"/>
</dbReference>
<feature type="compositionally biased region" description="Polar residues" evidence="3">
    <location>
        <begin position="350"/>
        <end position="364"/>
    </location>
</feature>
<dbReference type="InterPro" id="IPR040250">
    <property type="entry name" value="Nucleobindin"/>
</dbReference>
<evidence type="ECO:0000313" key="7">
    <source>
        <dbReference type="Proteomes" id="UP000045706"/>
    </source>
</evidence>
<dbReference type="EMBL" id="CVQI01031830">
    <property type="protein sequence ID" value="CRK39722.1"/>
    <property type="molecule type" value="Genomic_DNA"/>
</dbReference>
<feature type="signal peptide" evidence="4">
    <location>
        <begin position="1"/>
        <end position="21"/>
    </location>
</feature>
<protein>
    <recommendedName>
        <fullName evidence="5">EF-hand domain-containing protein</fullName>
    </recommendedName>
</protein>
<name>A0A0G4MZW0_VERLO</name>
<dbReference type="PANTHER" id="PTHR19237">
    <property type="entry name" value="NUCLEOBINDIN"/>
    <property type="match status" value="1"/>
</dbReference>
<dbReference type="PROSITE" id="PS50222">
    <property type="entry name" value="EF_HAND_2"/>
    <property type="match status" value="2"/>
</dbReference>
<evidence type="ECO:0000313" key="6">
    <source>
        <dbReference type="EMBL" id="CRK39722.1"/>
    </source>
</evidence>
<sequence length="476" mass="52964">MHRLRLAAAAAAAALAATALAHGDHASQAPLVAADADWMTRHMAEEHHMNAWDAASFFALHDYNGDGLWHVDEMQRTYGLMDESNSGLAQSKRDDVARQLLALLDADADGAVTRAEWDAFIHAGKTLPDLGTGPGHHNDAEYEYEIHHWDKYHDENTKLEDLTHPEDIEHFKKHDEMEDEAERIERLNKMAIVEANIPSKFRSGLVMYFKNTHIKDAVPHVGRVRLDELHVLDPRLAPRDALALIPLAPRPAVEPALCSQLAGAAPRATISQHGRHVASLVGSSPQLMCSTSRASRDRHAATRLAASPLSSRNTTILAPAGTSSRVGRSRSRPRTTCTSRQPLATAPRRSASTLQGLSSQQRTRMPSRAYEKLLALLDADADGTVSRAEWDAFIDAGKTLPDLGTGPGHHGDAEYEYEIHHWKKYHDENTKLEDLTHPEDIEHFKKHDEMEDEAERIERLNKMAIVEANIPSKFRR</sequence>
<evidence type="ECO:0000256" key="3">
    <source>
        <dbReference type="SAM" id="MobiDB-lite"/>
    </source>
</evidence>
<dbReference type="AlphaFoldDB" id="A0A0G4MZW0"/>
<dbReference type="Gene3D" id="1.10.238.10">
    <property type="entry name" value="EF-hand"/>
    <property type="match status" value="1"/>
</dbReference>
<organism evidence="6 7">
    <name type="scientific">Verticillium longisporum</name>
    <name type="common">Verticillium dahliae var. longisporum</name>
    <dbReference type="NCBI Taxonomy" id="100787"/>
    <lineage>
        <taxon>Eukaryota</taxon>
        <taxon>Fungi</taxon>
        <taxon>Dikarya</taxon>
        <taxon>Ascomycota</taxon>
        <taxon>Pezizomycotina</taxon>
        <taxon>Sordariomycetes</taxon>
        <taxon>Hypocreomycetidae</taxon>
        <taxon>Glomerellales</taxon>
        <taxon>Plectosphaerellaceae</taxon>
        <taxon>Verticillium</taxon>
    </lineage>
</organism>
<dbReference type="PROSITE" id="PS00018">
    <property type="entry name" value="EF_HAND_1"/>
    <property type="match status" value="2"/>
</dbReference>
<feature type="domain" description="EF-hand" evidence="5">
    <location>
        <begin position="365"/>
        <end position="400"/>
    </location>
</feature>
<dbReference type="Proteomes" id="UP000045706">
    <property type="component" value="Unassembled WGS sequence"/>
</dbReference>
<keyword evidence="2" id="KW-0106">Calcium</keyword>
<proteinExistence type="predicted"/>
<keyword evidence="1 4" id="KW-0732">Signal</keyword>
<dbReference type="GO" id="GO:0005509">
    <property type="term" value="F:calcium ion binding"/>
    <property type="evidence" value="ECO:0007669"/>
    <property type="project" value="InterPro"/>
</dbReference>
<gene>
    <name evidence="6" type="ORF">BN1723_004631</name>
</gene>
<feature type="chain" id="PRO_5002567809" description="EF-hand domain-containing protein" evidence="4">
    <location>
        <begin position="22"/>
        <end position="476"/>
    </location>
</feature>
<dbReference type="InterPro" id="IPR011992">
    <property type="entry name" value="EF-hand-dom_pair"/>
</dbReference>
<feature type="region of interest" description="Disordered" evidence="3">
    <location>
        <begin position="289"/>
        <end position="365"/>
    </location>
</feature>
<dbReference type="InterPro" id="IPR002048">
    <property type="entry name" value="EF_hand_dom"/>
</dbReference>
<dbReference type="SUPFAM" id="SSF47473">
    <property type="entry name" value="EF-hand"/>
    <property type="match status" value="1"/>
</dbReference>
<dbReference type="PANTHER" id="PTHR19237:SF20">
    <property type="entry name" value="NUCLEOBINDIN 1"/>
    <property type="match status" value="1"/>
</dbReference>
<evidence type="ECO:0000259" key="5">
    <source>
        <dbReference type="PROSITE" id="PS50222"/>
    </source>
</evidence>
<evidence type="ECO:0000256" key="1">
    <source>
        <dbReference type="ARBA" id="ARBA00022729"/>
    </source>
</evidence>
<feature type="domain" description="EF-hand" evidence="5">
    <location>
        <begin position="92"/>
        <end position="127"/>
    </location>
</feature>
<dbReference type="InterPro" id="IPR018247">
    <property type="entry name" value="EF_Hand_1_Ca_BS"/>
</dbReference>
<evidence type="ECO:0000256" key="2">
    <source>
        <dbReference type="ARBA" id="ARBA00022837"/>
    </source>
</evidence>
<evidence type="ECO:0000256" key="4">
    <source>
        <dbReference type="SAM" id="SignalP"/>
    </source>
</evidence>
<dbReference type="GO" id="GO:0005793">
    <property type="term" value="C:endoplasmic reticulum-Golgi intermediate compartment"/>
    <property type="evidence" value="ECO:0007669"/>
    <property type="project" value="TreeGrafter"/>
</dbReference>
<reference evidence="7" key="1">
    <citation type="submission" date="2015-05" db="EMBL/GenBank/DDBJ databases">
        <authorList>
            <person name="Fogelqvist Johan"/>
        </authorList>
    </citation>
    <scope>NUCLEOTIDE SEQUENCE [LARGE SCALE GENOMIC DNA]</scope>
</reference>
<accession>A0A0G4MZW0</accession>